<evidence type="ECO:0000313" key="3">
    <source>
        <dbReference type="Proteomes" id="UP000824208"/>
    </source>
</evidence>
<gene>
    <name evidence="2" type="ORF">H9714_10155</name>
</gene>
<dbReference type="AlphaFoldDB" id="A0A9D2MC41"/>
<evidence type="ECO:0000256" key="1">
    <source>
        <dbReference type="SAM" id="MobiDB-lite"/>
    </source>
</evidence>
<reference evidence="2" key="2">
    <citation type="submission" date="2021-04" db="EMBL/GenBank/DDBJ databases">
        <authorList>
            <person name="Gilroy R."/>
        </authorList>
    </citation>
    <scope>NUCLEOTIDE SEQUENCE</scope>
    <source>
        <strain evidence="2">CHK189-11263</strain>
    </source>
</reference>
<reference evidence="2" key="1">
    <citation type="journal article" date="2021" name="PeerJ">
        <title>Extensive microbial diversity within the chicken gut microbiome revealed by metagenomics and culture.</title>
        <authorList>
            <person name="Gilroy R."/>
            <person name="Ravi A."/>
            <person name="Getino M."/>
            <person name="Pursley I."/>
            <person name="Horton D.L."/>
            <person name="Alikhan N.F."/>
            <person name="Baker D."/>
            <person name="Gharbi K."/>
            <person name="Hall N."/>
            <person name="Watson M."/>
            <person name="Adriaenssens E.M."/>
            <person name="Foster-Nyarko E."/>
            <person name="Jarju S."/>
            <person name="Secka A."/>
            <person name="Antonio M."/>
            <person name="Oren A."/>
            <person name="Chaudhuri R.R."/>
            <person name="La Ragione R."/>
            <person name="Hildebrand F."/>
            <person name="Pallen M.J."/>
        </authorList>
    </citation>
    <scope>NUCLEOTIDE SEQUENCE</scope>
    <source>
        <strain evidence="2">CHK189-11263</strain>
    </source>
</reference>
<sequence length="132" mass="14118">MALIDELKVKAVELTQAGVAKSKQLAEIARLSLANSGENDTIRKAYLEIGKLYYAERGMAPEAGYTALCEKITAAKINIEENKARIAQIKEEGRLKDSEVAAVETEIPPEEPVSPAGGGVSPADFADDDSQL</sequence>
<dbReference type="Proteomes" id="UP000824208">
    <property type="component" value="Unassembled WGS sequence"/>
</dbReference>
<dbReference type="EMBL" id="DWYC01000088">
    <property type="protein sequence ID" value="HJB57902.1"/>
    <property type="molecule type" value="Genomic_DNA"/>
</dbReference>
<evidence type="ECO:0000313" key="2">
    <source>
        <dbReference type="EMBL" id="HJB57902.1"/>
    </source>
</evidence>
<protein>
    <submittedName>
        <fullName evidence="2">Serine proteinase</fullName>
    </submittedName>
</protein>
<accession>A0A9D2MC41</accession>
<proteinExistence type="predicted"/>
<name>A0A9D2MC41_9FIRM</name>
<feature type="region of interest" description="Disordered" evidence="1">
    <location>
        <begin position="98"/>
        <end position="132"/>
    </location>
</feature>
<organism evidence="2 3">
    <name type="scientific">Candidatus Flavonifractor intestinipullorum</name>
    <dbReference type="NCBI Taxonomy" id="2838587"/>
    <lineage>
        <taxon>Bacteria</taxon>
        <taxon>Bacillati</taxon>
        <taxon>Bacillota</taxon>
        <taxon>Clostridia</taxon>
        <taxon>Eubacteriales</taxon>
        <taxon>Oscillospiraceae</taxon>
        <taxon>Flavonifractor</taxon>
    </lineage>
</organism>
<comment type="caution">
    <text evidence="2">The sequence shown here is derived from an EMBL/GenBank/DDBJ whole genome shotgun (WGS) entry which is preliminary data.</text>
</comment>